<dbReference type="InParanoid" id="G3JP54"/>
<keyword evidence="1" id="KW-1133">Transmembrane helix</keyword>
<reference evidence="2 3" key="1">
    <citation type="journal article" date="2011" name="Genome Biol.">
        <title>Genome sequence of the insect pathogenic fungus Cordyceps militaris, a valued traditional Chinese medicine.</title>
        <authorList>
            <person name="Zheng P."/>
            <person name="Xia Y."/>
            <person name="Xiao G."/>
            <person name="Xiong C."/>
            <person name="Hu X."/>
            <person name="Zhang S."/>
            <person name="Zheng H."/>
            <person name="Huang Y."/>
            <person name="Zhou Y."/>
            <person name="Wang S."/>
            <person name="Zhao G.P."/>
            <person name="Liu X."/>
            <person name="St Leger R.J."/>
            <person name="Wang C."/>
        </authorList>
    </citation>
    <scope>NUCLEOTIDE SEQUENCE [LARGE SCALE GENOMIC DNA]</scope>
    <source>
        <strain evidence="2 3">CM01</strain>
    </source>
</reference>
<name>G3JP54_CORMM</name>
<keyword evidence="1" id="KW-0812">Transmembrane</keyword>
<evidence type="ECO:0000256" key="1">
    <source>
        <dbReference type="SAM" id="Phobius"/>
    </source>
</evidence>
<dbReference type="HOGENOM" id="CLU_1240078_0_0_1"/>
<organism evidence="2 3">
    <name type="scientific">Cordyceps militaris (strain CM01)</name>
    <name type="common">Caterpillar fungus</name>
    <dbReference type="NCBI Taxonomy" id="983644"/>
    <lineage>
        <taxon>Eukaryota</taxon>
        <taxon>Fungi</taxon>
        <taxon>Dikarya</taxon>
        <taxon>Ascomycota</taxon>
        <taxon>Pezizomycotina</taxon>
        <taxon>Sordariomycetes</taxon>
        <taxon>Hypocreomycetidae</taxon>
        <taxon>Hypocreales</taxon>
        <taxon>Cordycipitaceae</taxon>
        <taxon>Cordyceps</taxon>
    </lineage>
</organism>
<dbReference type="OrthoDB" id="3928438at2759"/>
<dbReference type="VEuPathDB" id="FungiDB:CCM_07916"/>
<evidence type="ECO:0000313" key="2">
    <source>
        <dbReference type="EMBL" id="EGX89664.1"/>
    </source>
</evidence>
<proteinExistence type="predicted"/>
<accession>G3JP54</accession>
<dbReference type="AlphaFoldDB" id="G3JP54"/>
<dbReference type="EMBL" id="JH126404">
    <property type="protein sequence ID" value="EGX89664.1"/>
    <property type="molecule type" value="Genomic_DNA"/>
</dbReference>
<dbReference type="Proteomes" id="UP000001610">
    <property type="component" value="Unassembled WGS sequence"/>
</dbReference>
<dbReference type="eggNOG" id="ENOG502SR61">
    <property type="taxonomic scope" value="Eukaryota"/>
</dbReference>
<dbReference type="GeneID" id="18169926"/>
<dbReference type="RefSeq" id="XP_006673119.1">
    <property type="nucleotide sequence ID" value="XM_006673056.1"/>
</dbReference>
<keyword evidence="1" id="KW-0472">Membrane</keyword>
<dbReference type="KEGG" id="cmt:CCM_07916"/>
<protein>
    <submittedName>
        <fullName evidence="2">Uncharacterized protein</fullName>
    </submittedName>
</protein>
<keyword evidence="3" id="KW-1185">Reference proteome</keyword>
<feature type="transmembrane region" description="Helical" evidence="1">
    <location>
        <begin position="56"/>
        <end position="75"/>
    </location>
</feature>
<evidence type="ECO:0000313" key="3">
    <source>
        <dbReference type="Proteomes" id="UP000001610"/>
    </source>
</evidence>
<sequence length="223" mass="24978">MQATQPGCVVKQASESEFNYVKGYSAPLAAIQLPWPLLDLKRSQSYLPQTPSLRTTMLFIFFHFLVLLATGAMALSPRDAIHIDDIDRYDSFLEQLDLDVFLDMHMEKSMINIDVFRHPTNIRIRSEQFAPSAMAHEYFDQEEKMANEIFGVNPNDNGDLIGKTSCRMAEGSQTVFNSAAQLPIAVGTMDVHTALLYDRAVFGRNVVDEGQRQKALLSDPSSA</sequence>
<gene>
    <name evidence="2" type="ORF">CCM_07916</name>
</gene>